<accession>A0A1E7ELD8</accession>
<protein>
    <submittedName>
        <fullName evidence="2">Uncharacterized protein</fullName>
    </submittedName>
</protein>
<sequence length="112" mass="12821">MNNYVVYFMIVILMIRFVGFIMRVLKGDPLSTVIVDFNGLMDLDLQIILCTVRVVFESMNTLKFALLLTSGSVLAQWSHVMNTQLSVVSWTLKEVCIPLVQYRLVVEMLTTK</sequence>
<keyword evidence="1" id="KW-1133">Transmembrane helix</keyword>
<dbReference type="InParanoid" id="A0A1E7ELD8"/>
<dbReference type="Proteomes" id="UP000095751">
    <property type="component" value="Unassembled WGS sequence"/>
</dbReference>
<reference evidence="2 3" key="1">
    <citation type="submission" date="2016-09" db="EMBL/GenBank/DDBJ databases">
        <title>Extensive genetic diversity and differential bi-allelic expression allows diatom success in the polar Southern Ocean.</title>
        <authorList>
            <consortium name="DOE Joint Genome Institute"/>
            <person name="Mock T."/>
            <person name="Otillar R.P."/>
            <person name="Strauss J."/>
            <person name="Dupont C."/>
            <person name="Frickenhaus S."/>
            <person name="Maumus F."/>
            <person name="Mcmullan M."/>
            <person name="Sanges R."/>
            <person name="Schmutz J."/>
            <person name="Toseland A."/>
            <person name="Valas R."/>
            <person name="Veluchamy A."/>
            <person name="Ward B.J."/>
            <person name="Allen A."/>
            <person name="Barry K."/>
            <person name="Falciatore A."/>
            <person name="Ferrante M."/>
            <person name="Fortunato A.E."/>
            <person name="Gloeckner G."/>
            <person name="Gruber A."/>
            <person name="Hipkin R."/>
            <person name="Janech M."/>
            <person name="Kroth P."/>
            <person name="Leese F."/>
            <person name="Lindquist E."/>
            <person name="Lyon B.R."/>
            <person name="Martin J."/>
            <person name="Mayer C."/>
            <person name="Parker M."/>
            <person name="Quesneville H."/>
            <person name="Raymond J."/>
            <person name="Uhlig C."/>
            <person name="Valentin K.U."/>
            <person name="Worden A.Z."/>
            <person name="Armbrust E.V."/>
            <person name="Bowler C."/>
            <person name="Green B."/>
            <person name="Moulton V."/>
            <person name="Van Oosterhout C."/>
            <person name="Grigoriev I."/>
        </authorList>
    </citation>
    <scope>NUCLEOTIDE SEQUENCE [LARGE SCALE GENOMIC DNA]</scope>
    <source>
        <strain evidence="2 3">CCMP1102</strain>
    </source>
</reference>
<feature type="transmembrane region" description="Helical" evidence="1">
    <location>
        <begin position="6"/>
        <end position="25"/>
    </location>
</feature>
<gene>
    <name evidence="2" type="ORF">FRACYDRAFT_254123</name>
</gene>
<organism evidence="2 3">
    <name type="scientific">Fragilariopsis cylindrus CCMP1102</name>
    <dbReference type="NCBI Taxonomy" id="635003"/>
    <lineage>
        <taxon>Eukaryota</taxon>
        <taxon>Sar</taxon>
        <taxon>Stramenopiles</taxon>
        <taxon>Ochrophyta</taxon>
        <taxon>Bacillariophyta</taxon>
        <taxon>Bacillariophyceae</taxon>
        <taxon>Bacillariophycidae</taxon>
        <taxon>Bacillariales</taxon>
        <taxon>Bacillariaceae</taxon>
        <taxon>Fragilariopsis</taxon>
    </lineage>
</organism>
<keyword evidence="1" id="KW-0472">Membrane</keyword>
<dbReference type="KEGG" id="fcy:FRACYDRAFT_254123"/>
<evidence type="ECO:0000256" key="1">
    <source>
        <dbReference type="SAM" id="Phobius"/>
    </source>
</evidence>
<evidence type="ECO:0000313" key="3">
    <source>
        <dbReference type="Proteomes" id="UP000095751"/>
    </source>
</evidence>
<evidence type="ECO:0000313" key="2">
    <source>
        <dbReference type="EMBL" id="OEU06685.1"/>
    </source>
</evidence>
<dbReference type="EMBL" id="KV784404">
    <property type="protein sequence ID" value="OEU06685.1"/>
    <property type="molecule type" value="Genomic_DNA"/>
</dbReference>
<dbReference type="AlphaFoldDB" id="A0A1E7ELD8"/>
<name>A0A1E7ELD8_9STRA</name>
<proteinExistence type="predicted"/>
<keyword evidence="3" id="KW-1185">Reference proteome</keyword>
<keyword evidence="1" id="KW-0812">Transmembrane</keyword>